<feature type="transmembrane region" description="Helical" evidence="1">
    <location>
        <begin position="256"/>
        <end position="274"/>
    </location>
</feature>
<feature type="transmembrane region" description="Helical" evidence="1">
    <location>
        <begin position="163"/>
        <end position="184"/>
    </location>
</feature>
<feature type="transmembrane region" description="Helical" evidence="1">
    <location>
        <begin position="324"/>
        <end position="348"/>
    </location>
</feature>
<protein>
    <submittedName>
        <fullName evidence="3">7TM_GPCR_Srx domain-containing protein</fullName>
    </submittedName>
</protein>
<feature type="transmembrane region" description="Helical" evidence="1">
    <location>
        <begin position="44"/>
        <end position="70"/>
    </location>
</feature>
<feature type="transmembrane region" description="Helical" evidence="1">
    <location>
        <begin position="204"/>
        <end position="225"/>
    </location>
</feature>
<feature type="transmembrane region" description="Helical" evidence="1">
    <location>
        <begin position="90"/>
        <end position="114"/>
    </location>
</feature>
<organism evidence="2 3">
    <name type="scientific">Parastrongyloides trichosuri</name>
    <name type="common">Possum-specific nematode worm</name>
    <dbReference type="NCBI Taxonomy" id="131310"/>
    <lineage>
        <taxon>Eukaryota</taxon>
        <taxon>Metazoa</taxon>
        <taxon>Ecdysozoa</taxon>
        <taxon>Nematoda</taxon>
        <taxon>Chromadorea</taxon>
        <taxon>Rhabditida</taxon>
        <taxon>Tylenchina</taxon>
        <taxon>Panagrolaimomorpha</taxon>
        <taxon>Strongyloidoidea</taxon>
        <taxon>Strongyloididae</taxon>
        <taxon>Parastrongyloides</taxon>
    </lineage>
</organism>
<name>A0A0N4ZY45_PARTI</name>
<evidence type="ECO:0000313" key="2">
    <source>
        <dbReference type="Proteomes" id="UP000038045"/>
    </source>
</evidence>
<accession>A0A0N4ZY45</accession>
<dbReference type="WBParaSite" id="PTRK_0001371800.2">
    <property type="protein sequence ID" value="PTRK_0001371800.2"/>
    <property type="gene ID" value="PTRK_0001371800"/>
</dbReference>
<dbReference type="Proteomes" id="UP000038045">
    <property type="component" value="Unplaced"/>
</dbReference>
<keyword evidence="1" id="KW-0812">Transmembrane</keyword>
<evidence type="ECO:0000313" key="3">
    <source>
        <dbReference type="WBParaSite" id="PTRK_0001371800.2"/>
    </source>
</evidence>
<keyword evidence="1" id="KW-1133">Transmembrane helix</keyword>
<keyword evidence="1" id="KW-0472">Membrane</keyword>
<sequence>MDTETPIGKVLQVIVTEELFNYTTDFSSDSGADLKDEIEIALDIHLLVGFSYIAIGSFFLCLQMSQTMVFNLTYDDDVTIPEINEDNHNVWIGLSYIILTSTFMFFQIITFYAFYKNRETMTSTPYRVMTHLGIFDLLQQSCHFLSGFFTVFKYEPLKIFNHIISSILQSSYMTSVAMLLLLALNRFDVFYDLKFIPVFNKRKAFLLGIIICYIWFGGLFIFYMFPENQLEYVLINYSWNYVGVSNLGFQLENKSVLIMLVISFISYISIIGKIMKMRCLTSNKTFITITDIKLLFQAILNFVTVLLLELCWSILSGIVYDPNVAIITISYLFILVSGNNTLLNILLIKEVKREVYNLFTFNHFNGVKITKTNGRLIIVGNNKIKAVTD</sequence>
<dbReference type="SUPFAM" id="SSF81321">
    <property type="entry name" value="Family A G protein-coupled receptor-like"/>
    <property type="match status" value="1"/>
</dbReference>
<dbReference type="AlphaFoldDB" id="A0A0N4ZY45"/>
<keyword evidence="2" id="KW-1185">Reference proteome</keyword>
<feature type="transmembrane region" description="Helical" evidence="1">
    <location>
        <begin position="294"/>
        <end position="318"/>
    </location>
</feature>
<reference evidence="3" key="1">
    <citation type="submission" date="2017-02" db="UniProtKB">
        <authorList>
            <consortium name="WormBaseParasite"/>
        </authorList>
    </citation>
    <scope>IDENTIFICATION</scope>
</reference>
<proteinExistence type="predicted"/>
<evidence type="ECO:0000256" key="1">
    <source>
        <dbReference type="SAM" id="Phobius"/>
    </source>
</evidence>